<evidence type="ECO:0000256" key="3">
    <source>
        <dbReference type="ARBA" id="ARBA00038412"/>
    </source>
</evidence>
<feature type="domain" description="HNH nuclease" evidence="5">
    <location>
        <begin position="20"/>
        <end position="76"/>
    </location>
</feature>
<evidence type="ECO:0000256" key="4">
    <source>
        <dbReference type="ARBA" id="ARBA00040194"/>
    </source>
</evidence>
<accession>A0ABT8JWF1</accession>
<evidence type="ECO:0000313" key="6">
    <source>
        <dbReference type="EMBL" id="MDN4609133.1"/>
    </source>
</evidence>
<dbReference type="SMART" id="SM00507">
    <property type="entry name" value="HNHc"/>
    <property type="match status" value="1"/>
</dbReference>
<keyword evidence="1" id="KW-0540">Nuclease</keyword>
<evidence type="ECO:0000256" key="1">
    <source>
        <dbReference type="ARBA" id="ARBA00022722"/>
    </source>
</evidence>
<dbReference type="InterPro" id="IPR002711">
    <property type="entry name" value="HNH"/>
</dbReference>
<name>A0ABT8JWF1_9BACL</name>
<dbReference type="RefSeq" id="WP_301245723.1">
    <property type="nucleotide sequence ID" value="NZ_JAROCC010000020.1"/>
</dbReference>
<dbReference type="Gene3D" id="1.10.30.50">
    <property type="match status" value="1"/>
</dbReference>
<dbReference type="Pfam" id="PF01844">
    <property type="entry name" value="HNH"/>
    <property type="match status" value="1"/>
</dbReference>
<dbReference type="Proteomes" id="UP001175097">
    <property type="component" value="Unassembled WGS sequence"/>
</dbReference>
<dbReference type="PANTHER" id="PTHR41286">
    <property type="entry name" value="HNH NUCLEASE YAJD-RELATED"/>
    <property type="match status" value="1"/>
</dbReference>
<organism evidence="6 7">
    <name type="scientific">Sporosarcina highlanderae</name>
    <dbReference type="NCBI Taxonomy" id="3035916"/>
    <lineage>
        <taxon>Bacteria</taxon>
        <taxon>Bacillati</taxon>
        <taxon>Bacillota</taxon>
        <taxon>Bacilli</taxon>
        <taxon>Bacillales</taxon>
        <taxon>Caryophanaceae</taxon>
        <taxon>Sporosarcina</taxon>
    </lineage>
</organism>
<sequence>MKYGRYKSDDKFYRTKTWDGKRKTIFRRDEYRCRECRRYGNTTPATTVHHIFPLELYPEFGLTNINLLSLCNGCHEGMHNRLTGELTAKGKQWCERIKKQLFGETKEKLTPPL</sequence>
<protein>
    <recommendedName>
        <fullName evidence="4">Putative HNH nuclease YajD</fullName>
    </recommendedName>
</protein>
<keyword evidence="7" id="KW-1185">Reference proteome</keyword>
<comment type="similarity">
    <text evidence="3">Belongs to the HNH nuclease family.</text>
</comment>
<dbReference type="EMBL" id="JAROCC010000020">
    <property type="protein sequence ID" value="MDN4609133.1"/>
    <property type="molecule type" value="Genomic_DNA"/>
</dbReference>
<evidence type="ECO:0000313" key="7">
    <source>
        <dbReference type="Proteomes" id="UP001175097"/>
    </source>
</evidence>
<evidence type="ECO:0000256" key="2">
    <source>
        <dbReference type="ARBA" id="ARBA00022801"/>
    </source>
</evidence>
<reference evidence="6" key="1">
    <citation type="submission" date="2023-03" db="EMBL/GenBank/DDBJ databases">
        <title>MT1 and MT2 Draft Genomes of Novel Species.</title>
        <authorList>
            <person name="Venkateswaran K."/>
        </authorList>
    </citation>
    <scope>NUCLEOTIDE SEQUENCE</scope>
    <source>
        <strain evidence="6">F6_3S_P_2</strain>
    </source>
</reference>
<gene>
    <name evidence="6" type="ORF">P5G49_16850</name>
</gene>
<dbReference type="GO" id="GO:0004519">
    <property type="term" value="F:endonuclease activity"/>
    <property type="evidence" value="ECO:0007669"/>
    <property type="project" value="UniProtKB-KW"/>
</dbReference>
<comment type="caution">
    <text evidence="6">The sequence shown here is derived from an EMBL/GenBank/DDBJ whole genome shotgun (WGS) entry which is preliminary data.</text>
</comment>
<dbReference type="PANTHER" id="PTHR41286:SF1">
    <property type="entry name" value="HNH NUCLEASE YAJD-RELATED"/>
    <property type="match status" value="1"/>
</dbReference>
<dbReference type="InterPro" id="IPR003615">
    <property type="entry name" value="HNH_nuc"/>
</dbReference>
<keyword evidence="6" id="KW-0255">Endonuclease</keyword>
<keyword evidence="2" id="KW-0378">Hydrolase</keyword>
<evidence type="ECO:0000259" key="5">
    <source>
        <dbReference type="SMART" id="SM00507"/>
    </source>
</evidence>
<proteinExistence type="inferred from homology"/>